<dbReference type="InParanoid" id="G2Y734"/>
<dbReference type="OrthoDB" id="3545454at2759"/>
<name>G2Y734_BOTF4</name>
<accession>G2Y734</accession>
<dbReference type="AlphaFoldDB" id="G2Y734"/>
<feature type="compositionally biased region" description="Basic and acidic residues" evidence="1">
    <location>
        <begin position="1"/>
        <end position="20"/>
    </location>
</feature>
<organism evidence="2 3">
    <name type="scientific">Botryotinia fuckeliana (strain T4)</name>
    <name type="common">Noble rot fungus</name>
    <name type="synonym">Botrytis cinerea</name>
    <dbReference type="NCBI Taxonomy" id="999810"/>
    <lineage>
        <taxon>Eukaryota</taxon>
        <taxon>Fungi</taxon>
        <taxon>Dikarya</taxon>
        <taxon>Ascomycota</taxon>
        <taxon>Pezizomycotina</taxon>
        <taxon>Leotiomycetes</taxon>
        <taxon>Helotiales</taxon>
        <taxon>Sclerotiniaceae</taxon>
        <taxon>Botrytis</taxon>
    </lineage>
</organism>
<evidence type="ECO:0000313" key="2">
    <source>
        <dbReference type="EMBL" id="CCD48436.1"/>
    </source>
</evidence>
<protein>
    <submittedName>
        <fullName evidence="2">Uncharacterized protein</fullName>
    </submittedName>
</protein>
<feature type="region of interest" description="Disordered" evidence="1">
    <location>
        <begin position="1"/>
        <end position="25"/>
    </location>
</feature>
<evidence type="ECO:0000256" key="1">
    <source>
        <dbReference type="SAM" id="MobiDB-lite"/>
    </source>
</evidence>
<reference evidence="3" key="1">
    <citation type="journal article" date="2011" name="PLoS Genet.">
        <title>Genomic analysis of the necrotrophic fungal pathogens Sclerotinia sclerotiorum and Botrytis cinerea.</title>
        <authorList>
            <person name="Amselem J."/>
            <person name="Cuomo C.A."/>
            <person name="van Kan J.A."/>
            <person name="Viaud M."/>
            <person name="Benito E.P."/>
            <person name="Couloux A."/>
            <person name="Coutinho P.M."/>
            <person name="de Vries R.P."/>
            <person name="Dyer P.S."/>
            <person name="Fillinger S."/>
            <person name="Fournier E."/>
            <person name="Gout L."/>
            <person name="Hahn M."/>
            <person name="Kohn L."/>
            <person name="Lapalu N."/>
            <person name="Plummer K.M."/>
            <person name="Pradier J.M."/>
            <person name="Quevillon E."/>
            <person name="Sharon A."/>
            <person name="Simon A."/>
            <person name="ten Have A."/>
            <person name="Tudzynski B."/>
            <person name="Tudzynski P."/>
            <person name="Wincker P."/>
            <person name="Andrew M."/>
            <person name="Anthouard V."/>
            <person name="Beever R.E."/>
            <person name="Beffa R."/>
            <person name="Benoit I."/>
            <person name="Bouzid O."/>
            <person name="Brault B."/>
            <person name="Chen Z."/>
            <person name="Choquer M."/>
            <person name="Collemare J."/>
            <person name="Cotton P."/>
            <person name="Danchin E.G."/>
            <person name="Da Silva C."/>
            <person name="Gautier A."/>
            <person name="Giraud C."/>
            <person name="Giraud T."/>
            <person name="Gonzalez C."/>
            <person name="Grossetete S."/>
            <person name="Guldener U."/>
            <person name="Henrissat B."/>
            <person name="Howlett B.J."/>
            <person name="Kodira C."/>
            <person name="Kretschmer M."/>
            <person name="Lappartient A."/>
            <person name="Leroch M."/>
            <person name="Levis C."/>
            <person name="Mauceli E."/>
            <person name="Neuveglise C."/>
            <person name="Oeser B."/>
            <person name="Pearson M."/>
            <person name="Poulain J."/>
            <person name="Poussereau N."/>
            <person name="Quesneville H."/>
            <person name="Rascle C."/>
            <person name="Schumacher J."/>
            <person name="Segurens B."/>
            <person name="Sexton A."/>
            <person name="Silva E."/>
            <person name="Sirven C."/>
            <person name="Soanes D.M."/>
            <person name="Talbot N.J."/>
            <person name="Templeton M."/>
            <person name="Yandava C."/>
            <person name="Yarden O."/>
            <person name="Zeng Q."/>
            <person name="Rollins J.A."/>
            <person name="Lebrun M.H."/>
            <person name="Dickman M."/>
        </authorList>
    </citation>
    <scope>NUCLEOTIDE SEQUENCE [LARGE SCALE GENOMIC DNA]</scope>
    <source>
        <strain evidence="3">T4</strain>
    </source>
</reference>
<feature type="region of interest" description="Disordered" evidence="1">
    <location>
        <begin position="113"/>
        <end position="139"/>
    </location>
</feature>
<sequence>MPGSENRQRHQPRSERRRAAAAEVPSLPLTLTNNHHRIHLTNQGDGCSVEEERDLLLFSLGTPTAGGGDGAGCRAPTGANEACKQTLPNAPLNVQFIIVKSEPLPPYNGDGSWCAPPRARTPPSGARDGPSGTSLAPSGTEDHFLLSFGALRSLCVGSVSPPSGKQLHLGGRGGGGD</sequence>
<proteinExistence type="predicted"/>
<evidence type="ECO:0000313" key="3">
    <source>
        <dbReference type="Proteomes" id="UP000008177"/>
    </source>
</evidence>
<dbReference type="EMBL" id="FQ790293">
    <property type="protein sequence ID" value="CCD48436.1"/>
    <property type="molecule type" value="Genomic_DNA"/>
</dbReference>
<dbReference type="Proteomes" id="UP000008177">
    <property type="component" value="Unplaced contigs"/>
</dbReference>
<dbReference type="HOGENOM" id="CLU_1517654_0_0_1"/>
<gene>
    <name evidence="2" type="ORF">BofuT4_P108200.1</name>
</gene>